<protein>
    <submittedName>
        <fullName evidence="2">Odorant binding protein</fullName>
    </submittedName>
</protein>
<evidence type="ECO:0000256" key="1">
    <source>
        <dbReference type="SAM" id="SignalP"/>
    </source>
</evidence>
<dbReference type="Gene3D" id="1.10.238.20">
    <property type="entry name" value="Pheromone/general odorant binding protein domain"/>
    <property type="match status" value="1"/>
</dbReference>
<feature type="signal peptide" evidence="1">
    <location>
        <begin position="1"/>
        <end position="20"/>
    </location>
</feature>
<sequence length="149" mass="16954">MQRVLLVLCSIFVPVLDYEAENIEKFNRFHAAYLKCQESPETSIDEDFLCDVVINQEVPAEVPESAPNFLLCLAKLLQLQDEDGNLNSALIRERIEHHQKDPNRVAKLMDTCIVQKDTPQYTTIFMIDCLSREAAKVGLTNVDAMLEVL</sequence>
<dbReference type="InterPro" id="IPR006170">
    <property type="entry name" value="PBP/GOBP"/>
</dbReference>
<dbReference type="AlphaFoldDB" id="A0A6B7M933"/>
<organism evidence="2">
    <name type="scientific">Cylas formicarius</name>
    <name type="common">Sweet potato weevil</name>
    <name type="synonym">Attelabus formicarius</name>
    <dbReference type="NCBI Taxonomy" id="197179"/>
    <lineage>
        <taxon>Eukaryota</taxon>
        <taxon>Metazoa</taxon>
        <taxon>Ecdysozoa</taxon>
        <taxon>Arthropoda</taxon>
        <taxon>Hexapoda</taxon>
        <taxon>Insecta</taxon>
        <taxon>Pterygota</taxon>
        <taxon>Neoptera</taxon>
        <taxon>Endopterygota</taxon>
        <taxon>Coleoptera</taxon>
        <taxon>Polyphaga</taxon>
        <taxon>Cucujiformia</taxon>
        <taxon>Brentidae</taxon>
        <taxon>Cyladinae</taxon>
        <taxon>Cylas</taxon>
    </lineage>
</organism>
<keyword evidence="1" id="KW-0732">Signal</keyword>
<reference evidence="2" key="1">
    <citation type="submission" date="2018-08" db="EMBL/GenBank/DDBJ databases">
        <title>Functional characterizations of odorant binding protein from Cylas formicarius (Fabricius).</title>
        <authorList>
            <person name="Hua J."/>
            <person name="Chen T."/>
            <person name="Huang Y."/>
            <person name="Li Y."/>
            <person name="Wu C."/>
            <person name="Li H."/>
            <person name="Chen K."/>
            <person name="Li Z."/>
            <person name="Ma D."/>
        </authorList>
    </citation>
    <scope>NUCLEOTIDE SEQUENCE</scope>
</reference>
<evidence type="ECO:0000313" key="2">
    <source>
        <dbReference type="EMBL" id="QFO46778.1"/>
    </source>
</evidence>
<dbReference type="InterPro" id="IPR036728">
    <property type="entry name" value="PBP_GOBP_sf"/>
</dbReference>
<dbReference type="SUPFAM" id="SSF47565">
    <property type="entry name" value="Insect pheromone/odorant-binding proteins"/>
    <property type="match status" value="1"/>
</dbReference>
<accession>A0A6B7M933</accession>
<dbReference type="GO" id="GO:0005549">
    <property type="term" value="F:odorant binding"/>
    <property type="evidence" value="ECO:0007669"/>
    <property type="project" value="InterPro"/>
</dbReference>
<gene>
    <name evidence="2" type="primary">OBP14</name>
</gene>
<feature type="chain" id="PRO_5025487457" evidence="1">
    <location>
        <begin position="21"/>
        <end position="149"/>
    </location>
</feature>
<name>A0A6B7M933_CYLFO</name>
<dbReference type="EMBL" id="MH716478">
    <property type="protein sequence ID" value="QFO46778.1"/>
    <property type="molecule type" value="mRNA"/>
</dbReference>
<dbReference type="Pfam" id="PF01395">
    <property type="entry name" value="PBP_GOBP"/>
    <property type="match status" value="1"/>
</dbReference>
<proteinExistence type="evidence at transcript level"/>